<feature type="compositionally biased region" description="Polar residues" evidence="1">
    <location>
        <begin position="9"/>
        <end position="18"/>
    </location>
</feature>
<dbReference type="Proteomes" id="UP000799436">
    <property type="component" value="Unassembled WGS sequence"/>
</dbReference>
<dbReference type="EMBL" id="ML995810">
    <property type="protein sequence ID" value="KAF2773570.1"/>
    <property type="molecule type" value="Genomic_DNA"/>
</dbReference>
<feature type="compositionally biased region" description="Polar residues" evidence="1">
    <location>
        <begin position="229"/>
        <end position="244"/>
    </location>
</feature>
<feature type="region of interest" description="Disordered" evidence="1">
    <location>
        <begin position="1"/>
        <end position="82"/>
    </location>
</feature>
<feature type="region of interest" description="Disordered" evidence="1">
    <location>
        <begin position="104"/>
        <end position="127"/>
    </location>
</feature>
<evidence type="ECO:0000313" key="2">
    <source>
        <dbReference type="EMBL" id="KAF2773570.1"/>
    </source>
</evidence>
<organism evidence="2 3">
    <name type="scientific">Teratosphaeria nubilosa</name>
    <dbReference type="NCBI Taxonomy" id="161662"/>
    <lineage>
        <taxon>Eukaryota</taxon>
        <taxon>Fungi</taxon>
        <taxon>Dikarya</taxon>
        <taxon>Ascomycota</taxon>
        <taxon>Pezizomycotina</taxon>
        <taxon>Dothideomycetes</taxon>
        <taxon>Dothideomycetidae</taxon>
        <taxon>Mycosphaerellales</taxon>
        <taxon>Teratosphaeriaceae</taxon>
        <taxon>Teratosphaeria</taxon>
    </lineage>
</organism>
<feature type="compositionally biased region" description="Basic residues" evidence="1">
    <location>
        <begin position="658"/>
        <end position="668"/>
    </location>
</feature>
<feature type="region of interest" description="Disordered" evidence="1">
    <location>
        <begin position="302"/>
        <end position="327"/>
    </location>
</feature>
<gene>
    <name evidence="2" type="ORF">EJ03DRAFT_347550</name>
</gene>
<evidence type="ECO:0000313" key="3">
    <source>
        <dbReference type="Proteomes" id="UP000799436"/>
    </source>
</evidence>
<feature type="region of interest" description="Disordered" evidence="1">
    <location>
        <begin position="382"/>
        <end position="434"/>
    </location>
</feature>
<feature type="compositionally biased region" description="Polar residues" evidence="1">
    <location>
        <begin position="109"/>
        <end position="122"/>
    </location>
</feature>
<feature type="region of interest" description="Disordered" evidence="1">
    <location>
        <begin position="902"/>
        <end position="925"/>
    </location>
</feature>
<accession>A0A6G1LLS5</accession>
<dbReference type="AlphaFoldDB" id="A0A6G1LLS5"/>
<protein>
    <submittedName>
        <fullName evidence="2">Uncharacterized protein</fullName>
    </submittedName>
</protein>
<sequence length="1272" mass="139077">MDPKVPSYARSTQSSAKTSEPKGLRQPSARSVLPLKAAGAVSTKSEKDVSAGLITKADTNATTQTPGGHGEGENGRMATPPKSAVHVNKGALETRGGKKIPVRRDAQCSDANSLPSGSTKVTTSRDRNLTPEVGKRITVDEHPVRRDSKNWQATARVKLVDNVILLRKLCTGELEQLRRIREQKAKTENASTARTIDTMFPVTPFVLDASSSREAARPLHKTASRSTKDSTSVTGKSMPASTDSESSKKTGLRHFASKLRKKPSRINKSTTTLASDEVPPTLPSIRRDSKFDALYKLSKSRSYRSSNSSSLDSTEPKTPRVPNAKANKVLGKQEILDYSDDSPPSDLGSTARVVPWDAQREDGTFVTKDEMALALSERPSGLPRARQVLPSPTPGQATESPLVTRSNTDSSLPNFEERGMATPTCAPPIPKKSPARLQLTPGSATTSLPCVDACATPRTPHSHCRMPRGPEEEHWDSAVIYIRDQMKAMKEHDERQMLDAERSSKEAQAAAEERLRVRGLMAIENGHKLGLAPDIPFDEMDDETLEGFARRLEEEIIDSAAEEKISRLKKLFFPMKYGNEKYTLQQLQFFARKLKICEDQIRARADKKYNEQRVQKEAAAAHAANEKRYSTALAELDPSKYGALASFQSKEHVTSPLSKRKLTRHKRREAISRSISWSAGNSQRTPSSALGLEVRLTPFTITGGGRGGRIGGWTVKPSVEQGEKVRAVPSLGRDLDCQSENDAHGREHEDAASKPKAPGKSDACEGGSGLGLGLGISNLDDAVVPLVSRAARHKPVQLSISSGQPSLLPIGERQADAESEGDEALNSPLMEEPLVVPASPDSTQQIDSPVFKPDRGSVFQQALARAATDRARKLSGKCNHPAIRGEHAFDEPIPPTPALRITPPAAKSAPLPSKTFIRKPWDSRHKGSARLGQIAQGDSDESMVDIDTPSRVYPVQKVMTSLSTLDLTSIDTDASAAGLSRDDNFDVEYNPFRDRRRRERLAWQYGNGDGPDSHWIQSDEEDGESNDSMIRTTENLQHKPGRTAAHPSLRKTSRVEVEIDDFLNTLQQRSPPDTTYTSNDTHEINRDRSMTTIRQEFHLQPLNPRSETTDARKHPHHNWAWTTENLMCAQIHNPATILPPLPPHPTNTALNSRDIPAPFVAPPTKSKFQLQLPRCDTCAHPCCLYAEKLLASSIAARTEAEMLVKRRAAEAAEKLRVLFPNGVEAYGSFVRCGECGASICARCADVCAEALCGMVVCRGHLVGEGGVCGVHE</sequence>
<feature type="compositionally biased region" description="Basic residues" evidence="1">
    <location>
        <begin position="250"/>
        <end position="265"/>
    </location>
</feature>
<feature type="compositionally biased region" description="Low complexity" evidence="1">
    <location>
        <begin position="903"/>
        <end position="914"/>
    </location>
</feature>
<feature type="compositionally biased region" description="Polar residues" evidence="1">
    <location>
        <begin position="57"/>
        <end position="66"/>
    </location>
</feature>
<feature type="compositionally biased region" description="Low complexity" evidence="1">
    <location>
        <begin position="303"/>
        <end position="313"/>
    </location>
</feature>
<feature type="compositionally biased region" description="Polar residues" evidence="1">
    <location>
        <begin position="394"/>
        <end position="413"/>
    </location>
</feature>
<dbReference type="OrthoDB" id="3946751at2759"/>
<evidence type="ECO:0000256" key="1">
    <source>
        <dbReference type="SAM" id="MobiDB-lite"/>
    </source>
</evidence>
<reference evidence="2" key="1">
    <citation type="journal article" date="2020" name="Stud. Mycol.">
        <title>101 Dothideomycetes genomes: a test case for predicting lifestyles and emergence of pathogens.</title>
        <authorList>
            <person name="Haridas S."/>
            <person name="Albert R."/>
            <person name="Binder M."/>
            <person name="Bloem J."/>
            <person name="Labutti K."/>
            <person name="Salamov A."/>
            <person name="Andreopoulos B."/>
            <person name="Baker S."/>
            <person name="Barry K."/>
            <person name="Bills G."/>
            <person name="Bluhm B."/>
            <person name="Cannon C."/>
            <person name="Castanera R."/>
            <person name="Culley D."/>
            <person name="Daum C."/>
            <person name="Ezra D."/>
            <person name="Gonzalez J."/>
            <person name="Henrissat B."/>
            <person name="Kuo A."/>
            <person name="Liang C."/>
            <person name="Lipzen A."/>
            <person name="Lutzoni F."/>
            <person name="Magnuson J."/>
            <person name="Mondo S."/>
            <person name="Nolan M."/>
            <person name="Ohm R."/>
            <person name="Pangilinan J."/>
            <person name="Park H.-J."/>
            <person name="Ramirez L."/>
            <person name="Alfaro M."/>
            <person name="Sun H."/>
            <person name="Tritt A."/>
            <person name="Yoshinaga Y."/>
            <person name="Zwiers L.-H."/>
            <person name="Turgeon B."/>
            <person name="Goodwin S."/>
            <person name="Spatafora J."/>
            <person name="Crous P."/>
            <person name="Grigoriev I."/>
        </authorList>
    </citation>
    <scope>NUCLEOTIDE SEQUENCE</scope>
    <source>
        <strain evidence="2">CBS 116005</strain>
    </source>
</reference>
<proteinExistence type="predicted"/>
<feature type="region of interest" description="Disordered" evidence="1">
    <location>
        <begin position="654"/>
        <end position="688"/>
    </location>
</feature>
<feature type="region of interest" description="Disordered" evidence="1">
    <location>
        <begin position="797"/>
        <end position="821"/>
    </location>
</feature>
<feature type="compositionally biased region" description="Polar residues" evidence="1">
    <location>
        <begin position="673"/>
        <end position="688"/>
    </location>
</feature>
<feature type="region of interest" description="Disordered" evidence="1">
    <location>
        <begin position="211"/>
        <end position="285"/>
    </location>
</feature>
<feature type="region of interest" description="Disordered" evidence="1">
    <location>
        <begin position="706"/>
        <end position="765"/>
    </location>
</feature>
<name>A0A6G1LLS5_9PEZI</name>
<feature type="region of interest" description="Disordered" evidence="1">
    <location>
        <begin position="1004"/>
        <end position="1027"/>
    </location>
</feature>
<keyword evidence="3" id="KW-1185">Reference proteome</keyword>
<feature type="compositionally biased region" description="Basic and acidic residues" evidence="1">
    <location>
        <begin position="733"/>
        <end position="753"/>
    </location>
</feature>